<keyword evidence="2" id="KW-1185">Reference proteome</keyword>
<dbReference type="RefSeq" id="WP_004918851.1">
    <property type="nucleotide sequence ID" value="NC_018609.1"/>
</dbReference>
<dbReference type="GeneID" id="93717411"/>
<dbReference type="EMBL" id="CP003787">
    <property type="protein sequence ID" value="AFR36340.1"/>
    <property type="molecule type" value="Genomic_DNA"/>
</dbReference>
<dbReference type="AlphaFoldDB" id="J9R069"/>
<dbReference type="KEGG" id="rag:B739_1756"/>
<sequence>MKMFINLNTIVSVISLFTLLGCSIRTDFFIQNLTNVNQIIRIKYLYNISNEIQEDNFEKFSFDYENEIIEPSNFNKSTNLKSLKKIEVKDSVIIIDIPKHSTVRIDKTHNFRWTSLIDFIEIKGKKHNIKDIEIKSIKLRNDYVYKIE</sequence>
<dbReference type="Proteomes" id="UP000006276">
    <property type="component" value="Chromosome"/>
</dbReference>
<proteinExistence type="predicted"/>
<accession>J9R069</accession>
<reference evidence="1 2" key="1">
    <citation type="submission" date="2012-09" db="EMBL/GenBank/DDBJ databases">
        <title>Riemerella anatipestifer vaccine strains.</title>
        <authorList>
            <person name="Chun C.A."/>
            <person name="Shu W.M."/>
            <person name="Kang Z.D."/>
            <person name="Jia W.X."/>
        </authorList>
    </citation>
    <scope>NUCLEOTIDE SEQUENCE [LARGE SCALE GENOMIC DNA]</scope>
    <source>
        <strain evidence="1 2">RA-CH-1</strain>
    </source>
</reference>
<dbReference type="PATRIC" id="fig|1228997.3.peg.1755"/>
<dbReference type="PROSITE" id="PS51257">
    <property type="entry name" value="PROKAR_LIPOPROTEIN"/>
    <property type="match status" value="1"/>
</dbReference>
<protein>
    <recommendedName>
        <fullName evidence="3">Lipoprotein</fullName>
    </recommendedName>
</protein>
<name>J9R069_RIEAN</name>
<gene>
    <name evidence="1" type="ORF">B739_1756</name>
</gene>
<evidence type="ECO:0008006" key="3">
    <source>
        <dbReference type="Google" id="ProtNLM"/>
    </source>
</evidence>
<evidence type="ECO:0000313" key="2">
    <source>
        <dbReference type="Proteomes" id="UP000006276"/>
    </source>
</evidence>
<evidence type="ECO:0000313" key="1">
    <source>
        <dbReference type="EMBL" id="AFR36340.1"/>
    </source>
</evidence>
<organism evidence="1 2">
    <name type="scientific">Riemerella anatipestifer RA-CH-1</name>
    <dbReference type="NCBI Taxonomy" id="1228997"/>
    <lineage>
        <taxon>Bacteria</taxon>
        <taxon>Pseudomonadati</taxon>
        <taxon>Bacteroidota</taxon>
        <taxon>Flavobacteriia</taxon>
        <taxon>Flavobacteriales</taxon>
        <taxon>Weeksellaceae</taxon>
        <taxon>Riemerella</taxon>
    </lineage>
</organism>
<dbReference type="HOGENOM" id="CLU_1783440_0_0_10"/>